<keyword evidence="2" id="KW-0413">Isomerase</keyword>
<dbReference type="NCBIfam" id="TIGR00654">
    <property type="entry name" value="PhzF_family"/>
    <property type="match status" value="1"/>
</dbReference>
<dbReference type="GO" id="GO:0005737">
    <property type="term" value="C:cytoplasm"/>
    <property type="evidence" value="ECO:0007669"/>
    <property type="project" value="TreeGrafter"/>
</dbReference>
<dbReference type="PIRSF" id="PIRSF016184">
    <property type="entry name" value="PhzC_PhzF"/>
    <property type="match status" value="1"/>
</dbReference>
<evidence type="ECO:0000256" key="2">
    <source>
        <dbReference type="ARBA" id="ARBA00023235"/>
    </source>
</evidence>
<evidence type="ECO:0000256" key="1">
    <source>
        <dbReference type="ARBA" id="ARBA00008270"/>
    </source>
</evidence>
<dbReference type="OrthoDB" id="9788221at2"/>
<dbReference type="EMBL" id="RQHW01000051">
    <property type="protein sequence ID" value="TGN17989.1"/>
    <property type="molecule type" value="Genomic_DNA"/>
</dbReference>
<evidence type="ECO:0000313" key="5">
    <source>
        <dbReference type="Proteomes" id="UP000298058"/>
    </source>
</evidence>
<dbReference type="Gene3D" id="3.10.310.10">
    <property type="entry name" value="Diaminopimelate Epimerase, Chain A, domain 1"/>
    <property type="match status" value="2"/>
</dbReference>
<dbReference type="RefSeq" id="WP_135761556.1">
    <property type="nucleotide sequence ID" value="NZ_RQHW01000051.1"/>
</dbReference>
<gene>
    <name evidence="4" type="ORF">EHS15_15760</name>
</gene>
<dbReference type="Pfam" id="PF02567">
    <property type="entry name" value="PhzC-PhzF"/>
    <property type="match status" value="1"/>
</dbReference>
<evidence type="ECO:0000313" key="4">
    <source>
        <dbReference type="EMBL" id="TGN17989.1"/>
    </source>
</evidence>
<feature type="active site" evidence="3">
    <location>
        <position position="48"/>
    </location>
</feature>
<organism evidence="4 5">
    <name type="scientific">Leptospira idonii</name>
    <dbReference type="NCBI Taxonomy" id="1193500"/>
    <lineage>
        <taxon>Bacteria</taxon>
        <taxon>Pseudomonadati</taxon>
        <taxon>Spirochaetota</taxon>
        <taxon>Spirochaetia</taxon>
        <taxon>Leptospirales</taxon>
        <taxon>Leptospiraceae</taxon>
        <taxon>Leptospira</taxon>
    </lineage>
</organism>
<proteinExistence type="inferred from homology"/>
<dbReference type="PANTHER" id="PTHR13774:SF17">
    <property type="entry name" value="PHENAZINE BIOSYNTHESIS-LIKE DOMAIN-CONTAINING PROTEIN"/>
    <property type="match status" value="1"/>
</dbReference>
<protein>
    <submittedName>
        <fullName evidence="4">PhzF family phenazine biosynthesis protein</fullName>
    </submittedName>
</protein>
<comment type="caution">
    <text evidence="4">The sequence shown here is derived from an EMBL/GenBank/DDBJ whole genome shotgun (WGS) entry which is preliminary data.</text>
</comment>
<dbReference type="Proteomes" id="UP000298058">
    <property type="component" value="Unassembled WGS sequence"/>
</dbReference>
<name>A0A4R9LYV7_9LEPT</name>
<dbReference type="PANTHER" id="PTHR13774">
    <property type="entry name" value="PHENAZINE BIOSYNTHESIS PROTEIN"/>
    <property type="match status" value="1"/>
</dbReference>
<comment type="similarity">
    <text evidence="1">Belongs to the PhzF family.</text>
</comment>
<dbReference type="GO" id="GO:0016853">
    <property type="term" value="F:isomerase activity"/>
    <property type="evidence" value="ECO:0007669"/>
    <property type="project" value="UniProtKB-KW"/>
</dbReference>
<keyword evidence="5" id="KW-1185">Reference proteome</keyword>
<dbReference type="AlphaFoldDB" id="A0A4R9LYV7"/>
<dbReference type="InterPro" id="IPR003719">
    <property type="entry name" value="Phenazine_PhzF-like"/>
</dbReference>
<accession>A0A4R9LYV7</accession>
<dbReference type="SUPFAM" id="SSF54506">
    <property type="entry name" value="Diaminopimelate epimerase-like"/>
    <property type="match status" value="1"/>
</dbReference>
<reference evidence="4" key="1">
    <citation type="journal article" date="2019" name="PLoS Negl. Trop. Dis.">
        <title>Revisiting the worldwide diversity of Leptospira species in the environment.</title>
        <authorList>
            <person name="Vincent A.T."/>
            <person name="Schiettekatte O."/>
            <person name="Bourhy P."/>
            <person name="Veyrier F.J."/>
            <person name="Picardeau M."/>
        </authorList>
    </citation>
    <scope>NUCLEOTIDE SEQUENCE [LARGE SCALE GENOMIC DNA]</scope>
    <source>
        <strain evidence="4">201300427</strain>
    </source>
</reference>
<evidence type="ECO:0000256" key="3">
    <source>
        <dbReference type="PIRSR" id="PIRSR016184-1"/>
    </source>
</evidence>
<sequence length="268" mass="30517">MKSRLPIYQVDAFCEGNFTGNPAAVIPLDRFLDDEFLQNIAMENNLSETAYIVPDQEGYQIRWFSPTHEVDLCGHATLASAWVVFEKLNPTFSEIRFFSRSGELRVTRLGDILWLDFPSYSFKENSSWSSEKGKVLFGISPSKYWNSEDHILLYSHEEEILNLSPDFEALRKETGGRGWIVTAPSSKPNFDYVFRFFAPCLGIDEDPATGSAQCSLTPLWSGMLNRNSFRSLQLSRRQGYFSTEVRGTRIGIGGKAVLFMQGELEIWM</sequence>